<dbReference type="InterPro" id="IPR016167">
    <property type="entry name" value="FAD-bd_PCMH_sub1"/>
</dbReference>
<keyword evidence="4" id="KW-0274">FAD</keyword>
<dbReference type="EMBL" id="BSRZ01000020">
    <property type="protein sequence ID" value="GLW67125.1"/>
    <property type="molecule type" value="Genomic_DNA"/>
</dbReference>
<dbReference type="Pfam" id="PF01565">
    <property type="entry name" value="FAD_binding_4"/>
    <property type="match status" value="1"/>
</dbReference>
<keyword evidence="5" id="KW-0560">Oxidoreductase</keyword>
<dbReference type="Proteomes" id="UP001165124">
    <property type="component" value="Unassembled WGS sequence"/>
</dbReference>
<dbReference type="InterPro" id="IPR050416">
    <property type="entry name" value="FAD-linked_Oxidoreductase"/>
</dbReference>
<gene>
    <name evidence="7" type="ORF">Arub01_53680</name>
</gene>
<dbReference type="RefSeq" id="WP_067915419.1">
    <property type="nucleotide sequence ID" value="NZ_BSRZ01000020.1"/>
</dbReference>
<dbReference type="InterPro" id="IPR016169">
    <property type="entry name" value="FAD-bd_PCMH_sub2"/>
</dbReference>
<comment type="caution">
    <text evidence="7">The sequence shown here is derived from an EMBL/GenBank/DDBJ whole genome shotgun (WGS) entry which is preliminary data.</text>
</comment>
<evidence type="ECO:0000256" key="2">
    <source>
        <dbReference type="ARBA" id="ARBA00005466"/>
    </source>
</evidence>
<dbReference type="PANTHER" id="PTHR42973:SF39">
    <property type="entry name" value="FAD-BINDING PCMH-TYPE DOMAIN-CONTAINING PROTEIN"/>
    <property type="match status" value="1"/>
</dbReference>
<keyword evidence="8" id="KW-1185">Reference proteome</keyword>
<evidence type="ECO:0000256" key="3">
    <source>
        <dbReference type="ARBA" id="ARBA00022630"/>
    </source>
</evidence>
<dbReference type="InterPro" id="IPR016166">
    <property type="entry name" value="FAD-bd_PCMH"/>
</dbReference>
<evidence type="ECO:0000256" key="4">
    <source>
        <dbReference type="ARBA" id="ARBA00022827"/>
    </source>
</evidence>
<accession>A0A9W6PZL4</accession>
<dbReference type="GO" id="GO:0016491">
    <property type="term" value="F:oxidoreductase activity"/>
    <property type="evidence" value="ECO:0007669"/>
    <property type="project" value="UniProtKB-KW"/>
</dbReference>
<protein>
    <recommendedName>
        <fullName evidence="6">FAD-binding PCMH-type domain-containing protein</fullName>
    </recommendedName>
</protein>
<dbReference type="Gene3D" id="3.30.465.10">
    <property type="match status" value="1"/>
</dbReference>
<evidence type="ECO:0000313" key="8">
    <source>
        <dbReference type="Proteomes" id="UP001165124"/>
    </source>
</evidence>
<dbReference type="SUPFAM" id="SSF56176">
    <property type="entry name" value="FAD-binding/transporter-associated domain-like"/>
    <property type="match status" value="1"/>
</dbReference>
<dbReference type="AlphaFoldDB" id="A0A9W6PZL4"/>
<dbReference type="PANTHER" id="PTHR42973">
    <property type="entry name" value="BINDING OXIDOREDUCTASE, PUTATIVE (AFU_ORTHOLOGUE AFUA_1G17690)-RELATED"/>
    <property type="match status" value="1"/>
</dbReference>
<keyword evidence="3" id="KW-0285">Flavoprotein</keyword>
<proteinExistence type="inferred from homology"/>
<dbReference type="GO" id="GO:0071949">
    <property type="term" value="F:FAD binding"/>
    <property type="evidence" value="ECO:0007669"/>
    <property type="project" value="InterPro"/>
</dbReference>
<reference evidence="7" key="1">
    <citation type="submission" date="2023-02" db="EMBL/GenBank/DDBJ databases">
        <title>Actinomadura rubrobrunea NBRC 14622.</title>
        <authorList>
            <person name="Ichikawa N."/>
            <person name="Sato H."/>
            <person name="Tonouchi N."/>
        </authorList>
    </citation>
    <scope>NUCLEOTIDE SEQUENCE</scope>
    <source>
        <strain evidence="7">NBRC 14622</strain>
    </source>
</reference>
<dbReference type="InterPro" id="IPR036318">
    <property type="entry name" value="FAD-bd_PCMH-like_sf"/>
</dbReference>
<feature type="domain" description="FAD-binding PCMH-type" evidence="6">
    <location>
        <begin position="1"/>
        <end position="97"/>
    </location>
</feature>
<comment type="similarity">
    <text evidence="2">Belongs to the oxygen-dependent FAD-linked oxidoreductase family.</text>
</comment>
<sequence>MPIAVRSGGHGISGRSTNDGGIVIDLSALNSVDVVDRERRLVRVGPGARWGEVAQALAPHRLAISSGDYGDVGVGGLATIGGQGYVFRTNFPIPPAD</sequence>
<name>A0A9W6PZL4_9ACTN</name>
<dbReference type="Gene3D" id="3.30.43.10">
    <property type="entry name" value="Uridine Diphospho-n-acetylenolpyruvylglucosamine Reductase, domain 2"/>
    <property type="match status" value="1"/>
</dbReference>
<evidence type="ECO:0000259" key="6">
    <source>
        <dbReference type="PROSITE" id="PS51387"/>
    </source>
</evidence>
<comment type="cofactor">
    <cofactor evidence="1">
        <name>FAD</name>
        <dbReference type="ChEBI" id="CHEBI:57692"/>
    </cofactor>
</comment>
<organism evidence="7 8">
    <name type="scientific">Actinomadura rubrobrunea</name>
    <dbReference type="NCBI Taxonomy" id="115335"/>
    <lineage>
        <taxon>Bacteria</taxon>
        <taxon>Bacillati</taxon>
        <taxon>Actinomycetota</taxon>
        <taxon>Actinomycetes</taxon>
        <taxon>Streptosporangiales</taxon>
        <taxon>Thermomonosporaceae</taxon>
        <taxon>Actinomadura</taxon>
    </lineage>
</organism>
<dbReference type="PROSITE" id="PS51387">
    <property type="entry name" value="FAD_PCMH"/>
    <property type="match status" value="1"/>
</dbReference>
<evidence type="ECO:0000313" key="7">
    <source>
        <dbReference type="EMBL" id="GLW67125.1"/>
    </source>
</evidence>
<evidence type="ECO:0000256" key="5">
    <source>
        <dbReference type="ARBA" id="ARBA00023002"/>
    </source>
</evidence>
<evidence type="ECO:0000256" key="1">
    <source>
        <dbReference type="ARBA" id="ARBA00001974"/>
    </source>
</evidence>
<dbReference type="InterPro" id="IPR006094">
    <property type="entry name" value="Oxid_FAD_bind_N"/>
</dbReference>